<accession>V9LSZ2</accession>
<sequence>MVVAVLAHMSPADVLNLNLPDTYQKSVLYATQTKYNDSGVFTKLFKKYHSSVSCLSHILYINFNFIKQQTINVYTNKQQMSLRVTFDQRYAIRDDVLRAFFKFNASRVIDRVNSKTLKQLLQMYCPQFVDSHNDCCCCCCCGENKQFVNICNLLYYIKKMYTFGKCYRGDVDKNIIIVCDELHKIIKKSNCSKHGVC</sequence>
<organism evidence="1">
    <name type="scientific">Dendrolimus kikuchii nucleopolyhedrovirus</name>
    <dbReference type="NCBI Taxonomy" id="1219875"/>
    <lineage>
        <taxon>Viruses</taxon>
        <taxon>Viruses incertae sedis</taxon>
        <taxon>Naldaviricetes</taxon>
        <taxon>Lefavirales</taxon>
        <taxon>Baculoviridae</taxon>
        <taxon>Alphabaculovirus</taxon>
    </lineage>
</organism>
<name>V9LSZ2_9ABAC</name>
<dbReference type="InterPro" id="IPR035125">
    <property type="entry name" value="ORF45"/>
</dbReference>
<evidence type="ECO:0000313" key="1">
    <source>
        <dbReference type="EMBL" id="AFS51983.1"/>
    </source>
</evidence>
<dbReference type="EMBL" id="JX193905">
    <property type="protein sequence ID" value="AFS51983.1"/>
    <property type="molecule type" value="Genomic_DNA"/>
</dbReference>
<proteinExistence type="predicted"/>
<reference evidence="1" key="1">
    <citation type="submission" date="2012-06" db="EMBL/GenBank/DDBJ databases">
        <title>Genomic sequencing and analysis of the Dendrolimus kikuchii nucleopolyhedrovirus.</title>
        <authorList>
            <person name="Yang M.M."/>
        </authorList>
    </citation>
    <scope>NUCLEOTIDE SEQUENCE</scope>
    <source>
        <strain evidence="1">YN</strain>
    </source>
</reference>
<dbReference type="Pfam" id="PF17620">
    <property type="entry name" value="ORF45"/>
    <property type="match status" value="1"/>
</dbReference>
<protein>
    <submittedName>
        <fullName evidence="1">DekiORF106</fullName>
    </submittedName>
</protein>